<protein>
    <submittedName>
        <fullName evidence="1">Uncharacterized protein</fullName>
    </submittedName>
</protein>
<accession>A0A4U8QC40</accession>
<evidence type="ECO:0000313" key="1">
    <source>
        <dbReference type="EMBL" id="TLD02662.1"/>
    </source>
</evidence>
<name>A0A4U8QC40_9FIRM</name>
<organism evidence="1 2">
    <name type="scientific">Robinsoniella peoriensis</name>
    <dbReference type="NCBI Taxonomy" id="180332"/>
    <lineage>
        <taxon>Bacteria</taxon>
        <taxon>Bacillati</taxon>
        <taxon>Bacillota</taxon>
        <taxon>Clostridia</taxon>
        <taxon>Lachnospirales</taxon>
        <taxon>Lachnospiraceae</taxon>
        <taxon>Robinsoniella</taxon>
    </lineage>
</organism>
<evidence type="ECO:0000313" key="2">
    <source>
        <dbReference type="Proteomes" id="UP000306509"/>
    </source>
</evidence>
<dbReference type="InterPro" id="IPR024539">
    <property type="entry name" value="DUF3877"/>
</dbReference>
<keyword evidence="2" id="KW-1185">Reference proteome</keyword>
<dbReference type="RefSeq" id="WP_027293237.1">
    <property type="nucleotide sequence ID" value="NZ_CABMJZ010000133.1"/>
</dbReference>
<dbReference type="Proteomes" id="UP000306509">
    <property type="component" value="Unassembled WGS sequence"/>
</dbReference>
<dbReference type="Pfam" id="PF12993">
    <property type="entry name" value="DUF3877"/>
    <property type="match status" value="1"/>
</dbReference>
<reference evidence="1 2" key="1">
    <citation type="journal article" date="2019" name="Anaerobe">
        <title>Detection of Robinsoniella peoriensis in multiple bone samples of a trauma patient.</title>
        <authorList>
            <person name="Schrottner P."/>
            <person name="Hartwich K."/>
            <person name="Bunk B."/>
            <person name="Schober I."/>
            <person name="Helbig S."/>
            <person name="Rudolph W.W."/>
            <person name="Gunzer F."/>
        </authorList>
    </citation>
    <scope>NUCLEOTIDE SEQUENCE [LARGE SCALE GENOMIC DNA]</scope>
    <source>
        <strain evidence="1 2">DSM 106044</strain>
    </source>
</reference>
<sequence length="185" mass="21942">MENYNFTHLEKNISDMIFEGMVKIGYMEGKSVSVFYDPGLICYLLDTGEMEETSLQNCMAEFAEFVKPHFHDLKVKFEAGRYEFAVPKEGVKYIYENNTSREFLKKLVQVLQGPACGLEEIIDVFREVSEHITVEEIQHSEFQYVITFQDKHIDEFHYCFTFDEMGHYYHRLLDYDFEKVVHCDC</sequence>
<gene>
    <name evidence="1" type="ORF">DSM106044_00397</name>
</gene>
<dbReference type="AlphaFoldDB" id="A0A4U8QC40"/>
<proteinExistence type="predicted"/>
<dbReference type="STRING" id="180332.GCA_000797495_01516"/>
<dbReference type="OrthoDB" id="1820637at2"/>
<dbReference type="EMBL" id="QGQD01000007">
    <property type="protein sequence ID" value="TLD02662.1"/>
    <property type="molecule type" value="Genomic_DNA"/>
</dbReference>
<comment type="caution">
    <text evidence="1">The sequence shown here is derived from an EMBL/GenBank/DDBJ whole genome shotgun (WGS) entry which is preliminary data.</text>
</comment>